<dbReference type="InterPro" id="IPR039420">
    <property type="entry name" value="WalR-like"/>
</dbReference>
<feature type="domain" description="Response regulatory" evidence="8">
    <location>
        <begin position="2"/>
        <end position="116"/>
    </location>
</feature>
<protein>
    <recommendedName>
        <fullName evidence="12">XRE family transcriptional regulator</fullName>
    </recommendedName>
</protein>
<accession>W0A7B7</accession>
<name>W0A7B7_9SPHN</name>
<sequence length="226" mass="25473">MQILLVEDDERVAAHVAKGLRELGHIVDHQANGRDGLYRAVAERFDVIILDRMLPDMDGLTILRTIRATEDQTPVLILSALSEVDERVRGLRAGGDDYLAKPFALSELIARVDALGRRATAAPVEQAVLSVGDLSLDLVGRVVRRGGIRIDLTTREFRILEQLARNAGRVVTRSMLLETVWEYHFDPQTNIIDQHVSRLRQKVDRDFDRPLIHTVRGVGYSLREPE</sequence>
<evidence type="ECO:0000313" key="10">
    <source>
        <dbReference type="EMBL" id="AHE53834.1"/>
    </source>
</evidence>
<evidence type="ECO:0000256" key="2">
    <source>
        <dbReference type="ARBA" id="ARBA00023012"/>
    </source>
</evidence>
<feature type="modified residue" description="4-aspartylphosphate" evidence="6">
    <location>
        <position position="51"/>
    </location>
</feature>
<evidence type="ECO:0000256" key="1">
    <source>
        <dbReference type="ARBA" id="ARBA00022553"/>
    </source>
</evidence>
<dbReference type="HOGENOM" id="CLU_000445_30_1_5"/>
<keyword evidence="2" id="KW-0902">Two-component regulatory system</keyword>
<evidence type="ECO:0000313" key="11">
    <source>
        <dbReference type="Proteomes" id="UP000018851"/>
    </source>
</evidence>
<feature type="domain" description="OmpR/PhoB-type" evidence="9">
    <location>
        <begin position="126"/>
        <end position="224"/>
    </location>
</feature>
<dbReference type="SUPFAM" id="SSF52172">
    <property type="entry name" value="CheY-like"/>
    <property type="match status" value="1"/>
</dbReference>
<dbReference type="PROSITE" id="PS51755">
    <property type="entry name" value="OMPR_PHOB"/>
    <property type="match status" value="1"/>
</dbReference>
<proteinExistence type="predicted"/>
<dbReference type="PROSITE" id="PS50110">
    <property type="entry name" value="RESPONSE_REGULATORY"/>
    <property type="match status" value="1"/>
</dbReference>
<dbReference type="InterPro" id="IPR011006">
    <property type="entry name" value="CheY-like_superfamily"/>
</dbReference>
<dbReference type="GO" id="GO:0000156">
    <property type="term" value="F:phosphorelay response regulator activity"/>
    <property type="evidence" value="ECO:0007669"/>
    <property type="project" value="TreeGrafter"/>
</dbReference>
<evidence type="ECO:0000259" key="9">
    <source>
        <dbReference type="PROSITE" id="PS51755"/>
    </source>
</evidence>
<dbReference type="PATRIC" id="fig|1123269.5.peg.2053"/>
<dbReference type="STRING" id="1123269.NX02_10585"/>
<organism evidence="10 11">
    <name type="scientific">Sphingomonas sanxanigenens DSM 19645 = NX02</name>
    <dbReference type="NCBI Taxonomy" id="1123269"/>
    <lineage>
        <taxon>Bacteria</taxon>
        <taxon>Pseudomonadati</taxon>
        <taxon>Pseudomonadota</taxon>
        <taxon>Alphaproteobacteria</taxon>
        <taxon>Sphingomonadales</taxon>
        <taxon>Sphingomonadaceae</taxon>
        <taxon>Sphingomonas</taxon>
    </lineage>
</organism>
<dbReference type="GO" id="GO:0000976">
    <property type="term" value="F:transcription cis-regulatory region binding"/>
    <property type="evidence" value="ECO:0007669"/>
    <property type="project" value="TreeGrafter"/>
</dbReference>
<dbReference type="CDD" id="cd19935">
    <property type="entry name" value="REC_OmpR_CusR-like"/>
    <property type="match status" value="1"/>
</dbReference>
<gene>
    <name evidence="10" type="ORF">NX02_10585</name>
</gene>
<dbReference type="Gene3D" id="3.40.50.2300">
    <property type="match status" value="1"/>
</dbReference>
<dbReference type="InterPro" id="IPR001867">
    <property type="entry name" value="OmpR/PhoB-type_DNA-bd"/>
</dbReference>
<evidence type="ECO:0000256" key="4">
    <source>
        <dbReference type="ARBA" id="ARBA00023125"/>
    </source>
</evidence>
<keyword evidence="1 6" id="KW-0597">Phosphoprotein</keyword>
<dbReference type="Gene3D" id="1.10.10.10">
    <property type="entry name" value="Winged helix-like DNA-binding domain superfamily/Winged helix DNA-binding domain"/>
    <property type="match status" value="1"/>
</dbReference>
<dbReference type="GO" id="GO:0032993">
    <property type="term" value="C:protein-DNA complex"/>
    <property type="evidence" value="ECO:0007669"/>
    <property type="project" value="TreeGrafter"/>
</dbReference>
<evidence type="ECO:0000256" key="6">
    <source>
        <dbReference type="PROSITE-ProRule" id="PRU00169"/>
    </source>
</evidence>
<dbReference type="eggNOG" id="COG0745">
    <property type="taxonomic scope" value="Bacteria"/>
</dbReference>
<dbReference type="SMART" id="SM00448">
    <property type="entry name" value="REC"/>
    <property type="match status" value="1"/>
</dbReference>
<keyword evidence="4 7" id="KW-0238">DNA-binding</keyword>
<dbReference type="Pfam" id="PF00072">
    <property type="entry name" value="Response_reg"/>
    <property type="match status" value="1"/>
</dbReference>
<dbReference type="Proteomes" id="UP000018851">
    <property type="component" value="Chromosome"/>
</dbReference>
<dbReference type="RefSeq" id="WP_025292061.1">
    <property type="nucleotide sequence ID" value="NZ_CP006644.1"/>
</dbReference>
<evidence type="ECO:0000256" key="3">
    <source>
        <dbReference type="ARBA" id="ARBA00023015"/>
    </source>
</evidence>
<dbReference type="InterPro" id="IPR001789">
    <property type="entry name" value="Sig_transdc_resp-reg_receiver"/>
</dbReference>
<feature type="DNA-binding region" description="OmpR/PhoB-type" evidence="7">
    <location>
        <begin position="126"/>
        <end position="224"/>
    </location>
</feature>
<dbReference type="AlphaFoldDB" id="W0A7B7"/>
<evidence type="ECO:0000256" key="5">
    <source>
        <dbReference type="ARBA" id="ARBA00023163"/>
    </source>
</evidence>
<dbReference type="CDD" id="cd00383">
    <property type="entry name" value="trans_reg_C"/>
    <property type="match status" value="1"/>
</dbReference>
<dbReference type="SMART" id="SM00862">
    <property type="entry name" value="Trans_reg_C"/>
    <property type="match status" value="1"/>
</dbReference>
<dbReference type="Pfam" id="PF00486">
    <property type="entry name" value="Trans_reg_C"/>
    <property type="match status" value="1"/>
</dbReference>
<evidence type="ECO:0000259" key="8">
    <source>
        <dbReference type="PROSITE" id="PS50110"/>
    </source>
</evidence>
<dbReference type="FunFam" id="3.40.50.2300:FF:000002">
    <property type="entry name" value="DNA-binding response regulator PhoP"/>
    <property type="match status" value="1"/>
</dbReference>
<dbReference type="KEGG" id="ssan:NX02_10585"/>
<reference evidence="10 11" key="1">
    <citation type="submission" date="2013-07" db="EMBL/GenBank/DDBJ databases">
        <title>Completed genome of Sphingomonas sanxanigenens NX02.</title>
        <authorList>
            <person name="Ma T."/>
            <person name="Huang H."/>
            <person name="Wu M."/>
            <person name="Li X."/>
            <person name="Li G."/>
        </authorList>
    </citation>
    <scope>NUCLEOTIDE SEQUENCE [LARGE SCALE GENOMIC DNA]</scope>
    <source>
        <strain evidence="10 11">NX02</strain>
    </source>
</reference>
<dbReference type="FunFam" id="1.10.10.10:FF:000005">
    <property type="entry name" value="Two-component system response regulator"/>
    <property type="match status" value="1"/>
</dbReference>
<dbReference type="InterPro" id="IPR036388">
    <property type="entry name" value="WH-like_DNA-bd_sf"/>
</dbReference>
<keyword evidence="11" id="KW-1185">Reference proteome</keyword>
<dbReference type="OrthoDB" id="9802426at2"/>
<evidence type="ECO:0008006" key="12">
    <source>
        <dbReference type="Google" id="ProtNLM"/>
    </source>
</evidence>
<dbReference type="Gene3D" id="6.10.250.690">
    <property type="match status" value="1"/>
</dbReference>
<dbReference type="PANTHER" id="PTHR48111:SF76">
    <property type="entry name" value="TWO-COMPONENT RESPONSE REGULATOR"/>
    <property type="match status" value="1"/>
</dbReference>
<keyword evidence="5" id="KW-0804">Transcription</keyword>
<dbReference type="GO" id="GO:0006355">
    <property type="term" value="P:regulation of DNA-templated transcription"/>
    <property type="evidence" value="ECO:0007669"/>
    <property type="project" value="InterPro"/>
</dbReference>
<keyword evidence="3" id="KW-0805">Transcription regulation</keyword>
<dbReference type="PANTHER" id="PTHR48111">
    <property type="entry name" value="REGULATOR OF RPOS"/>
    <property type="match status" value="1"/>
</dbReference>
<dbReference type="EMBL" id="CP006644">
    <property type="protein sequence ID" value="AHE53834.1"/>
    <property type="molecule type" value="Genomic_DNA"/>
</dbReference>
<evidence type="ECO:0000256" key="7">
    <source>
        <dbReference type="PROSITE-ProRule" id="PRU01091"/>
    </source>
</evidence>
<dbReference type="GO" id="GO:0005829">
    <property type="term" value="C:cytosol"/>
    <property type="evidence" value="ECO:0007669"/>
    <property type="project" value="TreeGrafter"/>
</dbReference>